<name>A0ABN2LBU6_9ACTN</name>
<sequence>MPERIFVVQPIPEPALEMMRAVAEVEVYPYTDRMVTVDELYAVSRRCDYIFAMHETMVPAAVVADQPRLKGIAVGGRDASDMIDVPACEAAGVQMIHAMPDAQPAARAGNAKATADLTLSLLLCLAYRVVEADHYTRRNGTFQEMTMDLMGQGCTGKTVGVIGMGRVARELVPRLKAVDLRVVYTKRTRLSEEEERELGIEWVGELDDLLAMSDYVTMLANYNASAHMMMGAAQFARMKPTAYFINSGRGRLVDEKAMIDALQNGVIAGAGLDVYWHEPPVVHDPFVPLELRKMDNVVLAPHNGGATWDSRTRQTLGMARALVAHIEAGGTA</sequence>
<keyword evidence="2" id="KW-0560">Oxidoreductase</keyword>
<accession>A0ABN2LBU6</accession>
<dbReference type="PROSITE" id="PS00671">
    <property type="entry name" value="D_2_HYDROXYACID_DH_3"/>
    <property type="match status" value="1"/>
</dbReference>
<reference evidence="5 6" key="1">
    <citation type="journal article" date="2019" name="Int. J. Syst. Evol. Microbiol.">
        <title>The Global Catalogue of Microorganisms (GCM) 10K type strain sequencing project: providing services to taxonomists for standard genome sequencing and annotation.</title>
        <authorList>
            <consortium name="The Broad Institute Genomics Platform"/>
            <consortium name="The Broad Institute Genome Sequencing Center for Infectious Disease"/>
            <person name="Wu L."/>
            <person name="Ma J."/>
        </authorList>
    </citation>
    <scope>NUCLEOTIDE SEQUENCE [LARGE SCALE GENOMIC DNA]</scope>
    <source>
        <strain evidence="5 6">JCM 13250</strain>
    </source>
</reference>
<evidence type="ECO:0000313" key="5">
    <source>
        <dbReference type="EMBL" id="GAA1782858.1"/>
    </source>
</evidence>
<dbReference type="PANTHER" id="PTHR42789">
    <property type="entry name" value="D-ISOMER SPECIFIC 2-HYDROXYACID DEHYDROGENASE FAMILY PROTEIN (AFU_ORTHOLOGUE AFUA_6G10090)"/>
    <property type="match status" value="1"/>
</dbReference>
<evidence type="ECO:0000256" key="2">
    <source>
        <dbReference type="ARBA" id="ARBA00023002"/>
    </source>
</evidence>
<dbReference type="RefSeq" id="WP_344125016.1">
    <property type="nucleotide sequence ID" value="NZ_BAAALT010000003.1"/>
</dbReference>
<comment type="caution">
    <text evidence="5">The sequence shown here is derived from an EMBL/GenBank/DDBJ whole genome shotgun (WGS) entry which is preliminary data.</text>
</comment>
<comment type="similarity">
    <text evidence="1">Belongs to the D-isomer specific 2-hydroxyacid dehydrogenase family.</text>
</comment>
<dbReference type="Proteomes" id="UP001500218">
    <property type="component" value="Unassembled WGS sequence"/>
</dbReference>
<proteinExistence type="inferred from homology"/>
<dbReference type="EMBL" id="BAAALT010000003">
    <property type="protein sequence ID" value="GAA1782858.1"/>
    <property type="molecule type" value="Genomic_DNA"/>
</dbReference>
<protein>
    <submittedName>
        <fullName evidence="5">2-hydroxyacid dehydrogenase family protein</fullName>
    </submittedName>
</protein>
<dbReference type="PANTHER" id="PTHR42789:SF1">
    <property type="entry name" value="D-ISOMER SPECIFIC 2-HYDROXYACID DEHYDROGENASE FAMILY PROTEIN (AFU_ORTHOLOGUE AFUA_6G10090)"/>
    <property type="match status" value="1"/>
</dbReference>
<dbReference type="Pfam" id="PF02826">
    <property type="entry name" value="2-Hacid_dh_C"/>
    <property type="match status" value="1"/>
</dbReference>
<feature type="domain" description="D-isomer specific 2-hydroxyacid dehydrogenase NAD-binding" evidence="4">
    <location>
        <begin position="120"/>
        <end position="304"/>
    </location>
</feature>
<dbReference type="InterPro" id="IPR036291">
    <property type="entry name" value="NAD(P)-bd_dom_sf"/>
</dbReference>
<dbReference type="SUPFAM" id="SSF51735">
    <property type="entry name" value="NAD(P)-binding Rossmann-fold domains"/>
    <property type="match status" value="1"/>
</dbReference>
<organism evidence="5 6">
    <name type="scientific">Luedemannella flava</name>
    <dbReference type="NCBI Taxonomy" id="349316"/>
    <lineage>
        <taxon>Bacteria</taxon>
        <taxon>Bacillati</taxon>
        <taxon>Actinomycetota</taxon>
        <taxon>Actinomycetes</taxon>
        <taxon>Micromonosporales</taxon>
        <taxon>Micromonosporaceae</taxon>
        <taxon>Luedemannella</taxon>
    </lineage>
</organism>
<evidence type="ECO:0000256" key="3">
    <source>
        <dbReference type="ARBA" id="ARBA00023027"/>
    </source>
</evidence>
<dbReference type="InterPro" id="IPR006140">
    <property type="entry name" value="D-isomer_DH_NAD-bd"/>
</dbReference>
<dbReference type="SUPFAM" id="SSF52283">
    <property type="entry name" value="Formate/glycerate dehydrogenase catalytic domain-like"/>
    <property type="match status" value="1"/>
</dbReference>
<gene>
    <name evidence="5" type="ORF">GCM10009682_01160</name>
</gene>
<evidence type="ECO:0000256" key="1">
    <source>
        <dbReference type="ARBA" id="ARBA00005854"/>
    </source>
</evidence>
<evidence type="ECO:0000259" key="4">
    <source>
        <dbReference type="Pfam" id="PF02826"/>
    </source>
</evidence>
<dbReference type="Gene3D" id="3.40.50.720">
    <property type="entry name" value="NAD(P)-binding Rossmann-like Domain"/>
    <property type="match status" value="2"/>
</dbReference>
<keyword evidence="6" id="KW-1185">Reference proteome</keyword>
<evidence type="ECO:0000313" key="6">
    <source>
        <dbReference type="Proteomes" id="UP001500218"/>
    </source>
</evidence>
<dbReference type="InterPro" id="IPR050857">
    <property type="entry name" value="D-2-hydroxyacid_DH"/>
</dbReference>
<dbReference type="InterPro" id="IPR029753">
    <property type="entry name" value="D-isomer_DH_CS"/>
</dbReference>
<keyword evidence="3" id="KW-0520">NAD</keyword>